<evidence type="ECO:0000313" key="3">
    <source>
        <dbReference type="Proteomes" id="UP000682739"/>
    </source>
</evidence>
<keyword evidence="3" id="KW-1185">Reference proteome</keyword>
<keyword evidence="1" id="KW-0808">Transferase</keyword>
<dbReference type="RefSeq" id="WP_208831925.1">
    <property type="nucleotide sequence ID" value="NZ_CP072110.1"/>
</dbReference>
<name>A0A975HI56_9GAMM</name>
<dbReference type="GO" id="GO:0008476">
    <property type="term" value="F:protein-tyrosine sulfotransferase activity"/>
    <property type="evidence" value="ECO:0007669"/>
    <property type="project" value="InterPro"/>
</dbReference>
<reference evidence="2" key="1">
    <citation type="submission" date="2021-03" db="EMBL/GenBank/DDBJ databases">
        <title>Description of Psychrosphaera ytuae sp. nov. isolated from deep sea sediment of South China Sea.</title>
        <authorList>
            <person name="Zhang J."/>
            <person name="Xu X.-D."/>
        </authorList>
    </citation>
    <scope>NUCLEOTIDE SEQUENCE</scope>
    <source>
        <strain evidence="2">MTZ26</strain>
    </source>
</reference>
<dbReference type="Gene3D" id="1.25.40.10">
    <property type="entry name" value="Tetratricopeptide repeat domain"/>
    <property type="match status" value="1"/>
</dbReference>
<dbReference type="InterPro" id="IPR027417">
    <property type="entry name" value="P-loop_NTPase"/>
</dbReference>
<dbReference type="SUPFAM" id="SSF48452">
    <property type="entry name" value="TPR-like"/>
    <property type="match status" value="1"/>
</dbReference>
<protein>
    <submittedName>
        <fullName evidence="2">Sulfotransferase</fullName>
    </submittedName>
</protein>
<dbReference type="InterPro" id="IPR026634">
    <property type="entry name" value="TPST-like"/>
</dbReference>
<organism evidence="2 3">
    <name type="scientific">Psychrosphaera ytuae</name>
    <dbReference type="NCBI Taxonomy" id="2820710"/>
    <lineage>
        <taxon>Bacteria</taxon>
        <taxon>Pseudomonadati</taxon>
        <taxon>Pseudomonadota</taxon>
        <taxon>Gammaproteobacteria</taxon>
        <taxon>Alteromonadales</taxon>
        <taxon>Pseudoalteromonadaceae</taxon>
        <taxon>Psychrosphaera</taxon>
    </lineage>
</organism>
<evidence type="ECO:0000313" key="2">
    <source>
        <dbReference type="EMBL" id="QTH63870.1"/>
    </source>
</evidence>
<evidence type="ECO:0000256" key="1">
    <source>
        <dbReference type="ARBA" id="ARBA00022679"/>
    </source>
</evidence>
<dbReference type="PANTHER" id="PTHR12788:SF10">
    <property type="entry name" value="PROTEIN-TYROSINE SULFOTRANSFERASE"/>
    <property type="match status" value="1"/>
</dbReference>
<dbReference type="PANTHER" id="PTHR12788">
    <property type="entry name" value="PROTEIN-TYROSINE SULFOTRANSFERASE 2"/>
    <property type="match status" value="1"/>
</dbReference>
<proteinExistence type="predicted"/>
<sequence length="459" mass="52048">MSALSPIEQAKKAANCAHQHDRQGFKSTLSEMLKDQLALGVNWFPMAQFASVLGEINLAKQALDLLLSQSPQLGHFIQAAGMYAEWGDVNNAESILNKVPEAQRDNRWYHLNGVLLSQKGELQPAVEAFSVALQKAPLSMPTWMSLAKIQPLSEPQLAQLKAVNPEHFDLLTQAQFYTTLVEHHEGKGEKDLADSHLEQANQRMASMYANNGFSMSAQLSDNLKIKQVFSSLTSQSNSQYEHYAPVFIVGLPRSGTTLLARILTSHSDFDGGHEYALSRKALLPQEIHQDNLDKARFADQYLDLLAQRGLDTKLRIVDKTVDLHRYVGLLAEVFPKAKFIFIDRDEQDNKWSCYRNFFATGVPWSYKVEEINDYFDNFYQMTSHWKSLLGERGISISYEDLVREPQEVLESLFEALGVEFDDSVLSFYQRKDDLVNTVSFKQVRSPLNDNSINSARRNF</sequence>
<dbReference type="Pfam" id="PF13469">
    <property type="entry name" value="Sulfotransfer_3"/>
    <property type="match status" value="1"/>
</dbReference>
<dbReference type="KEGG" id="psym:J1N51_14360"/>
<gene>
    <name evidence="2" type="ORF">J1N51_14360</name>
</gene>
<dbReference type="Proteomes" id="UP000682739">
    <property type="component" value="Chromosome"/>
</dbReference>
<dbReference type="InterPro" id="IPR011990">
    <property type="entry name" value="TPR-like_helical_dom_sf"/>
</dbReference>
<dbReference type="SUPFAM" id="SSF52540">
    <property type="entry name" value="P-loop containing nucleoside triphosphate hydrolases"/>
    <property type="match status" value="1"/>
</dbReference>
<dbReference type="Gene3D" id="3.40.50.300">
    <property type="entry name" value="P-loop containing nucleotide triphosphate hydrolases"/>
    <property type="match status" value="1"/>
</dbReference>
<accession>A0A975HI56</accession>
<dbReference type="AlphaFoldDB" id="A0A975HI56"/>
<dbReference type="EMBL" id="CP072110">
    <property type="protein sequence ID" value="QTH63870.1"/>
    <property type="molecule type" value="Genomic_DNA"/>
</dbReference>